<evidence type="ECO:0000256" key="1">
    <source>
        <dbReference type="ARBA" id="ARBA00023015"/>
    </source>
</evidence>
<evidence type="ECO:0000313" key="5">
    <source>
        <dbReference type="EMBL" id="QNM06011.1"/>
    </source>
</evidence>
<protein>
    <submittedName>
        <fullName evidence="5">GntR family transcriptional regulator</fullName>
    </submittedName>
</protein>
<dbReference type="KEGG" id="qdo:H9Q78_02255"/>
<evidence type="ECO:0000259" key="4">
    <source>
        <dbReference type="PROSITE" id="PS50949"/>
    </source>
</evidence>
<organism evidence="5 6">
    <name type="scientific">Qiania dongpingensis</name>
    <dbReference type="NCBI Taxonomy" id="2763669"/>
    <lineage>
        <taxon>Bacteria</taxon>
        <taxon>Bacillati</taxon>
        <taxon>Bacillota</taxon>
        <taxon>Clostridia</taxon>
        <taxon>Lachnospirales</taxon>
        <taxon>Lachnospiraceae</taxon>
        <taxon>Qiania</taxon>
    </lineage>
</organism>
<keyword evidence="3" id="KW-0804">Transcription</keyword>
<dbReference type="InterPro" id="IPR036388">
    <property type="entry name" value="WH-like_DNA-bd_sf"/>
</dbReference>
<dbReference type="SUPFAM" id="SSF46785">
    <property type="entry name" value="Winged helix' DNA-binding domain"/>
    <property type="match status" value="1"/>
</dbReference>
<keyword evidence="2" id="KW-0238">DNA-binding</keyword>
<gene>
    <name evidence="5" type="ORF">H9Q78_02255</name>
</gene>
<dbReference type="CDD" id="cd07377">
    <property type="entry name" value="WHTH_GntR"/>
    <property type="match status" value="1"/>
</dbReference>
<dbReference type="PANTHER" id="PTHR43537">
    <property type="entry name" value="TRANSCRIPTIONAL REGULATOR, GNTR FAMILY"/>
    <property type="match status" value="1"/>
</dbReference>
<feature type="domain" description="HTH gntR-type" evidence="4">
    <location>
        <begin position="10"/>
        <end position="77"/>
    </location>
</feature>
<name>A0A7G9G5C9_9FIRM</name>
<dbReference type="SMART" id="SM00895">
    <property type="entry name" value="FCD"/>
    <property type="match status" value="1"/>
</dbReference>
<dbReference type="Pfam" id="PF07729">
    <property type="entry name" value="FCD"/>
    <property type="match status" value="1"/>
</dbReference>
<evidence type="ECO:0000256" key="3">
    <source>
        <dbReference type="ARBA" id="ARBA00023163"/>
    </source>
</evidence>
<evidence type="ECO:0000256" key="2">
    <source>
        <dbReference type="ARBA" id="ARBA00023125"/>
    </source>
</evidence>
<accession>A0A7G9G5C9</accession>
<evidence type="ECO:0000313" key="6">
    <source>
        <dbReference type="Proteomes" id="UP000515823"/>
    </source>
</evidence>
<sequence>MAASDFGSNPSLKQLVYDNLKERIINGDLRPGTRLREEDLSAEMNISRAPIREALNMLERDGFTTIVPRKGAIVAEVMKEDILYIWEMRALLEPYAAKMSTMDIPEEKIAEAKRSLFKVMDHPGDLAQYVNSDLEVHEMMVDYLSNRFLKSILQNMKAHSLRLRWAAEYDNEETQESIVEDATREHLDIIYAFEKRDENLVYRTVQKHVENSAERLLGAKYVNYRN</sequence>
<dbReference type="Gene3D" id="1.10.10.10">
    <property type="entry name" value="Winged helix-like DNA-binding domain superfamily/Winged helix DNA-binding domain"/>
    <property type="match status" value="1"/>
</dbReference>
<dbReference type="EMBL" id="CP060634">
    <property type="protein sequence ID" value="QNM06011.1"/>
    <property type="molecule type" value="Genomic_DNA"/>
</dbReference>
<keyword evidence="1" id="KW-0805">Transcription regulation</keyword>
<dbReference type="GO" id="GO:0003677">
    <property type="term" value="F:DNA binding"/>
    <property type="evidence" value="ECO:0007669"/>
    <property type="project" value="UniProtKB-KW"/>
</dbReference>
<dbReference type="PROSITE" id="PS50949">
    <property type="entry name" value="HTH_GNTR"/>
    <property type="match status" value="1"/>
</dbReference>
<proteinExistence type="predicted"/>
<keyword evidence="6" id="KW-1185">Reference proteome</keyword>
<dbReference type="SUPFAM" id="SSF48008">
    <property type="entry name" value="GntR ligand-binding domain-like"/>
    <property type="match status" value="1"/>
</dbReference>
<dbReference type="Proteomes" id="UP000515823">
    <property type="component" value="Chromosome"/>
</dbReference>
<dbReference type="GO" id="GO:0003700">
    <property type="term" value="F:DNA-binding transcription factor activity"/>
    <property type="evidence" value="ECO:0007669"/>
    <property type="project" value="InterPro"/>
</dbReference>
<reference evidence="5 6" key="1">
    <citation type="submission" date="2020-08" db="EMBL/GenBank/DDBJ databases">
        <authorList>
            <person name="Liu C."/>
            <person name="Sun Q."/>
        </authorList>
    </citation>
    <scope>NUCLEOTIDE SEQUENCE [LARGE SCALE GENOMIC DNA]</scope>
    <source>
        <strain evidence="5 6">NSJ-38</strain>
    </source>
</reference>
<dbReference type="InterPro" id="IPR036390">
    <property type="entry name" value="WH_DNA-bd_sf"/>
</dbReference>
<dbReference type="Pfam" id="PF00392">
    <property type="entry name" value="GntR"/>
    <property type="match status" value="1"/>
</dbReference>
<dbReference type="PANTHER" id="PTHR43537:SF24">
    <property type="entry name" value="GLUCONATE OPERON TRANSCRIPTIONAL REPRESSOR"/>
    <property type="match status" value="1"/>
</dbReference>
<dbReference type="InterPro" id="IPR011711">
    <property type="entry name" value="GntR_C"/>
</dbReference>
<dbReference type="InterPro" id="IPR000524">
    <property type="entry name" value="Tscrpt_reg_HTH_GntR"/>
</dbReference>
<dbReference type="RefSeq" id="WP_249303380.1">
    <property type="nucleotide sequence ID" value="NZ_CP060634.1"/>
</dbReference>
<dbReference type="SMART" id="SM00345">
    <property type="entry name" value="HTH_GNTR"/>
    <property type="match status" value="1"/>
</dbReference>
<dbReference type="Gene3D" id="1.20.120.530">
    <property type="entry name" value="GntR ligand-binding domain-like"/>
    <property type="match status" value="1"/>
</dbReference>
<dbReference type="InterPro" id="IPR008920">
    <property type="entry name" value="TF_FadR/GntR_C"/>
</dbReference>
<dbReference type="AlphaFoldDB" id="A0A7G9G5C9"/>